<evidence type="ECO:0000313" key="3">
    <source>
        <dbReference type="Proteomes" id="UP001642484"/>
    </source>
</evidence>
<dbReference type="Proteomes" id="UP001642484">
    <property type="component" value="Unassembled WGS sequence"/>
</dbReference>
<keyword evidence="3" id="KW-1185">Reference proteome</keyword>
<gene>
    <name evidence="1" type="ORF">CCMP2556_LOCUS6945</name>
    <name evidence="2" type="ORF">CCMP2556_LOCUS6972</name>
</gene>
<comment type="caution">
    <text evidence="2">The sequence shown here is derived from an EMBL/GenBank/DDBJ whole genome shotgun (WGS) entry which is preliminary data.</text>
</comment>
<name>A0ABP0IJA1_9DINO</name>
<proteinExistence type="predicted"/>
<sequence>MASARRPQPFVQPVANGSISLDALVDAADRVYKSLNTPSPDVFFLSPMVGNCLTLRRLGPSRQAKGASSGEAAPQLTPKLIWVPVNPLIAPPWEVVPNFTAWHSQWLKAVQAKASNNDGDLWAAMGRQFGGWHNAPCPVPLPSWRSSLAHLDGIVFMPRY</sequence>
<protein>
    <submittedName>
        <fullName evidence="2">Uncharacterized protein</fullName>
    </submittedName>
</protein>
<dbReference type="EMBL" id="CAXAMN010003069">
    <property type="protein sequence ID" value="CAK9002688.1"/>
    <property type="molecule type" value="Genomic_DNA"/>
</dbReference>
<evidence type="ECO:0000313" key="1">
    <source>
        <dbReference type="EMBL" id="CAK9002641.1"/>
    </source>
</evidence>
<accession>A0ABP0IJA1</accession>
<dbReference type="EMBL" id="CAXAMN010003058">
    <property type="protein sequence ID" value="CAK9002641.1"/>
    <property type="molecule type" value="Genomic_DNA"/>
</dbReference>
<evidence type="ECO:0000313" key="2">
    <source>
        <dbReference type="EMBL" id="CAK9002688.1"/>
    </source>
</evidence>
<reference evidence="2 3" key="1">
    <citation type="submission" date="2024-02" db="EMBL/GenBank/DDBJ databases">
        <authorList>
            <person name="Chen Y."/>
            <person name="Shah S."/>
            <person name="Dougan E. K."/>
            <person name="Thang M."/>
            <person name="Chan C."/>
        </authorList>
    </citation>
    <scope>NUCLEOTIDE SEQUENCE [LARGE SCALE GENOMIC DNA]</scope>
</reference>
<organism evidence="2 3">
    <name type="scientific">Durusdinium trenchii</name>
    <dbReference type="NCBI Taxonomy" id="1381693"/>
    <lineage>
        <taxon>Eukaryota</taxon>
        <taxon>Sar</taxon>
        <taxon>Alveolata</taxon>
        <taxon>Dinophyceae</taxon>
        <taxon>Suessiales</taxon>
        <taxon>Symbiodiniaceae</taxon>
        <taxon>Durusdinium</taxon>
    </lineage>
</organism>